<comment type="subcellular location">
    <subcellularLocation>
        <location evidence="9">Cytoplasm</location>
    </subcellularLocation>
</comment>
<accession>A0A4R3KIA6</accession>
<dbReference type="GO" id="GO:0005737">
    <property type="term" value="C:cytoplasm"/>
    <property type="evidence" value="ECO:0007669"/>
    <property type="project" value="UniProtKB-SubCell"/>
</dbReference>
<feature type="binding site" evidence="9">
    <location>
        <position position="81"/>
    </location>
    <ligand>
        <name>substrate</name>
    </ligand>
</feature>
<dbReference type="EMBL" id="SMAB01000005">
    <property type="protein sequence ID" value="TCS83286.1"/>
    <property type="molecule type" value="Genomic_DNA"/>
</dbReference>
<evidence type="ECO:0000256" key="6">
    <source>
        <dbReference type="ARBA" id="ARBA00022777"/>
    </source>
</evidence>
<sequence>MNTFGSMHRIAHKETVKNDKKLVLLKIGGSVLNELTDRFYREMIEMMDDGWFPVIVHGGGPSITMMLEQLGIQSSFVNGLRVTDKETLQVVEMVLNGKENKEIVRKIQAVGGNAVGLSGIDHGIIQAECLDPSLGYVGKVKSISFPWLSIFQTQKIIPVISPLGIDRYGQVFNINADMVAQALAVHLQAKKLVMISDTPGIYQMEKGEKKIIHQLDPQGVERLIAEGEISKGMIPKVQAALHCLETGIEEVYVVDGRMQGVLSKVLDGDQIGTRICKAEVVL</sequence>
<dbReference type="InterPro" id="IPR037528">
    <property type="entry name" value="ArgB"/>
</dbReference>
<dbReference type="EC" id="2.7.2.8" evidence="9"/>
<dbReference type="RefSeq" id="WP_132767680.1">
    <property type="nucleotide sequence ID" value="NZ_SMAB01000005.1"/>
</dbReference>
<comment type="catalytic activity">
    <reaction evidence="8 9">
        <text>N-acetyl-L-glutamate + ATP = N-acetyl-L-glutamyl 5-phosphate + ADP</text>
        <dbReference type="Rhea" id="RHEA:14629"/>
        <dbReference type="ChEBI" id="CHEBI:30616"/>
        <dbReference type="ChEBI" id="CHEBI:44337"/>
        <dbReference type="ChEBI" id="CHEBI:57936"/>
        <dbReference type="ChEBI" id="CHEBI:456216"/>
        <dbReference type="EC" id="2.7.2.8"/>
    </reaction>
</comment>
<dbReference type="SUPFAM" id="SSF53633">
    <property type="entry name" value="Carbamate kinase-like"/>
    <property type="match status" value="1"/>
</dbReference>
<keyword evidence="3 9" id="KW-0028">Amino-acid biosynthesis</keyword>
<evidence type="ECO:0000256" key="8">
    <source>
        <dbReference type="ARBA" id="ARBA00048141"/>
    </source>
</evidence>
<feature type="binding site" evidence="9">
    <location>
        <position position="173"/>
    </location>
    <ligand>
        <name>substrate</name>
    </ligand>
</feature>
<dbReference type="AlphaFoldDB" id="A0A4R3KIA6"/>
<gene>
    <name evidence="9" type="primary">argB</name>
    <name evidence="11" type="ORF">EDD72_10524</name>
</gene>
<comment type="function">
    <text evidence="9">Catalyzes the ATP-dependent phosphorylation of N-acetyl-L-glutamate.</text>
</comment>
<evidence type="ECO:0000259" key="10">
    <source>
        <dbReference type="Pfam" id="PF00696"/>
    </source>
</evidence>
<organism evidence="11 12">
    <name type="scientific">Tepidibacillus fermentans</name>
    <dbReference type="NCBI Taxonomy" id="1281767"/>
    <lineage>
        <taxon>Bacteria</taxon>
        <taxon>Bacillati</taxon>
        <taxon>Bacillota</taxon>
        <taxon>Bacilli</taxon>
        <taxon>Bacillales</taxon>
        <taxon>Bacillaceae</taxon>
        <taxon>Tepidibacillus</taxon>
    </lineage>
</organism>
<evidence type="ECO:0000256" key="3">
    <source>
        <dbReference type="ARBA" id="ARBA00022605"/>
    </source>
</evidence>
<proteinExistence type="inferred from homology"/>
<dbReference type="GO" id="GO:0042450">
    <property type="term" value="P:L-arginine biosynthetic process via ornithine"/>
    <property type="evidence" value="ECO:0007669"/>
    <property type="project" value="UniProtKB-UniRule"/>
</dbReference>
<keyword evidence="9" id="KW-0963">Cytoplasm</keyword>
<dbReference type="GO" id="GO:0005524">
    <property type="term" value="F:ATP binding"/>
    <property type="evidence" value="ECO:0007669"/>
    <property type="project" value="UniProtKB-UniRule"/>
</dbReference>
<dbReference type="Proteomes" id="UP000295788">
    <property type="component" value="Unassembled WGS sequence"/>
</dbReference>
<comment type="similarity">
    <text evidence="9">Belongs to the acetylglutamate kinase family. ArgB subfamily.</text>
</comment>
<keyword evidence="5 9" id="KW-0547">Nucleotide-binding</keyword>
<dbReference type="HAMAP" id="MF_00082">
    <property type="entry name" value="ArgB"/>
    <property type="match status" value="1"/>
</dbReference>
<keyword evidence="12" id="KW-1185">Reference proteome</keyword>
<dbReference type="Gene3D" id="3.40.1160.10">
    <property type="entry name" value="Acetylglutamate kinase-like"/>
    <property type="match status" value="1"/>
</dbReference>
<evidence type="ECO:0000256" key="5">
    <source>
        <dbReference type="ARBA" id="ARBA00022741"/>
    </source>
</evidence>
<dbReference type="FunFam" id="3.40.1160.10:FF:000004">
    <property type="entry name" value="Acetylglutamate kinase"/>
    <property type="match status" value="1"/>
</dbReference>
<dbReference type="PIRSF" id="PIRSF000728">
    <property type="entry name" value="NAGK"/>
    <property type="match status" value="1"/>
</dbReference>
<protein>
    <recommendedName>
        <fullName evidence="9">Acetylglutamate kinase</fullName>
        <ecNumber evidence="9">2.7.2.8</ecNumber>
    </recommendedName>
    <alternativeName>
        <fullName evidence="9">N-acetyl-L-glutamate 5-phosphotransferase</fullName>
    </alternativeName>
    <alternativeName>
        <fullName evidence="9">NAG kinase</fullName>
        <shortName evidence="9">NAGK</shortName>
    </alternativeName>
</protein>
<evidence type="ECO:0000313" key="12">
    <source>
        <dbReference type="Proteomes" id="UP000295788"/>
    </source>
</evidence>
<keyword evidence="6 9" id="KW-0418">Kinase</keyword>
<feature type="binding site" evidence="9">
    <location>
        <begin position="59"/>
        <end position="60"/>
    </location>
    <ligand>
        <name>substrate</name>
    </ligand>
</feature>
<evidence type="ECO:0000256" key="7">
    <source>
        <dbReference type="ARBA" id="ARBA00022840"/>
    </source>
</evidence>
<dbReference type="PANTHER" id="PTHR23342:SF0">
    <property type="entry name" value="N-ACETYLGLUTAMATE SYNTHASE, MITOCHONDRIAL"/>
    <property type="match status" value="1"/>
</dbReference>
<evidence type="ECO:0000256" key="4">
    <source>
        <dbReference type="ARBA" id="ARBA00022679"/>
    </source>
</evidence>
<feature type="domain" description="Aspartate/glutamate/uridylate kinase" evidence="10">
    <location>
        <begin position="21"/>
        <end position="255"/>
    </location>
</feature>
<keyword evidence="7 9" id="KW-0067">ATP-binding</keyword>
<dbReference type="CDD" id="cd04238">
    <property type="entry name" value="AAK_NAGK-like"/>
    <property type="match status" value="1"/>
</dbReference>
<dbReference type="OrthoDB" id="9803155at2"/>
<dbReference type="PANTHER" id="PTHR23342">
    <property type="entry name" value="N-ACETYLGLUTAMATE SYNTHASE"/>
    <property type="match status" value="1"/>
</dbReference>
<evidence type="ECO:0000256" key="2">
    <source>
        <dbReference type="ARBA" id="ARBA00022571"/>
    </source>
</evidence>
<dbReference type="NCBIfam" id="TIGR00761">
    <property type="entry name" value="argB"/>
    <property type="match status" value="1"/>
</dbReference>
<feature type="site" description="Transition state stabilizer" evidence="9">
    <location>
        <position position="26"/>
    </location>
</feature>
<comment type="pathway">
    <text evidence="1 9">Amino-acid biosynthesis; L-arginine biosynthesis; N(2)-acetyl-L-ornithine from L-glutamate: step 2/4.</text>
</comment>
<dbReference type="InterPro" id="IPR001057">
    <property type="entry name" value="Glu/AcGlu_kinase"/>
</dbReference>
<dbReference type="UniPathway" id="UPA00068">
    <property type="reaction ID" value="UER00107"/>
</dbReference>
<keyword evidence="2 9" id="KW-0055">Arginine biosynthesis</keyword>
<keyword evidence="4 9" id="KW-0808">Transferase</keyword>
<dbReference type="InterPro" id="IPR004662">
    <property type="entry name" value="AcgluKinase_fam"/>
</dbReference>
<evidence type="ECO:0000256" key="9">
    <source>
        <dbReference type="HAMAP-Rule" id="MF_00082"/>
    </source>
</evidence>
<dbReference type="Pfam" id="PF00696">
    <property type="entry name" value="AA_kinase"/>
    <property type="match status" value="1"/>
</dbReference>
<reference evidence="11 12" key="1">
    <citation type="submission" date="2019-03" db="EMBL/GenBank/DDBJ databases">
        <title>Genomic Encyclopedia of Type Strains, Phase IV (KMG-IV): sequencing the most valuable type-strain genomes for metagenomic binning, comparative biology and taxonomic classification.</title>
        <authorList>
            <person name="Goeker M."/>
        </authorList>
    </citation>
    <scope>NUCLEOTIDE SEQUENCE [LARGE SCALE GENOMIC DNA]</scope>
    <source>
        <strain evidence="11 12">DSM 23802</strain>
    </source>
</reference>
<feature type="site" description="Transition state stabilizer" evidence="9">
    <location>
        <position position="236"/>
    </location>
</feature>
<dbReference type="InterPro" id="IPR001048">
    <property type="entry name" value="Asp/Glu/Uridylate_kinase"/>
</dbReference>
<dbReference type="PRINTS" id="PR00474">
    <property type="entry name" value="GLU5KINASE"/>
</dbReference>
<comment type="caution">
    <text evidence="11">The sequence shown here is derived from an EMBL/GenBank/DDBJ whole genome shotgun (WGS) entry which is preliminary data.</text>
</comment>
<dbReference type="GO" id="GO:0003991">
    <property type="term" value="F:acetylglutamate kinase activity"/>
    <property type="evidence" value="ECO:0007669"/>
    <property type="project" value="UniProtKB-UniRule"/>
</dbReference>
<evidence type="ECO:0000313" key="11">
    <source>
        <dbReference type="EMBL" id="TCS83286.1"/>
    </source>
</evidence>
<name>A0A4R3KIA6_9BACI</name>
<evidence type="ECO:0000256" key="1">
    <source>
        <dbReference type="ARBA" id="ARBA00004828"/>
    </source>
</evidence>
<dbReference type="InterPro" id="IPR036393">
    <property type="entry name" value="AceGlu_kinase-like_sf"/>
</dbReference>